<reference evidence="1" key="1">
    <citation type="submission" date="2022-10" db="EMBL/GenBank/DDBJ databases">
        <authorList>
            <person name="Hyden B.L."/>
            <person name="Feng K."/>
            <person name="Yates T."/>
            <person name="Jawdy S."/>
            <person name="Smart L.B."/>
            <person name="Muchero W."/>
        </authorList>
    </citation>
    <scope>NUCLEOTIDE SEQUENCE</scope>
    <source>
        <tissue evidence="1">Shoot tip</tissue>
    </source>
</reference>
<feature type="non-terminal residue" evidence="1">
    <location>
        <position position="125"/>
    </location>
</feature>
<sequence>MAAVEVGLGLSNWLFTSNVHCSSLCRILVGWNADKISVTVVHAASQWLTCDVVTLADGGKMRISFVYGLNTPASRTALWDYLEQQNLTNSPDPWAILGDFNAILGMRDRQGGTLNGTSIWTNSPV</sequence>
<dbReference type="Proteomes" id="UP001141253">
    <property type="component" value="Unassembled WGS sequence"/>
</dbReference>
<name>A0ABQ9ALP3_9ROSI</name>
<dbReference type="SUPFAM" id="SSF56219">
    <property type="entry name" value="DNase I-like"/>
    <property type="match status" value="1"/>
</dbReference>
<dbReference type="EMBL" id="JAPFFI010000019">
    <property type="protein sequence ID" value="KAJ6344867.1"/>
    <property type="molecule type" value="Genomic_DNA"/>
</dbReference>
<evidence type="ECO:0008006" key="3">
    <source>
        <dbReference type="Google" id="ProtNLM"/>
    </source>
</evidence>
<accession>A0ABQ9ALP3</accession>
<comment type="caution">
    <text evidence="1">The sequence shown here is derived from an EMBL/GenBank/DDBJ whole genome shotgun (WGS) entry which is preliminary data.</text>
</comment>
<proteinExistence type="predicted"/>
<dbReference type="InterPro" id="IPR036691">
    <property type="entry name" value="Endo/exonu/phosph_ase_sf"/>
</dbReference>
<reference evidence="1" key="2">
    <citation type="journal article" date="2023" name="Int. J. Mol. Sci.">
        <title>De Novo Assembly and Annotation of 11 Diverse Shrub Willow (Salix) Genomes Reveals Novel Gene Organization in Sex-Linked Regions.</title>
        <authorList>
            <person name="Hyden B."/>
            <person name="Feng K."/>
            <person name="Yates T.B."/>
            <person name="Jawdy S."/>
            <person name="Cereghino C."/>
            <person name="Smart L.B."/>
            <person name="Muchero W."/>
        </authorList>
    </citation>
    <scope>NUCLEOTIDE SEQUENCE</scope>
    <source>
        <tissue evidence="1">Shoot tip</tissue>
    </source>
</reference>
<keyword evidence="2" id="KW-1185">Reference proteome</keyword>
<organism evidence="1 2">
    <name type="scientific">Salix suchowensis</name>
    <dbReference type="NCBI Taxonomy" id="1278906"/>
    <lineage>
        <taxon>Eukaryota</taxon>
        <taxon>Viridiplantae</taxon>
        <taxon>Streptophyta</taxon>
        <taxon>Embryophyta</taxon>
        <taxon>Tracheophyta</taxon>
        <taxon>Spermatophyta</taxon>
        <taxon>Magnoliopsida</taxon>
        <taxon>eudicotyledons</taxon>
        <taxon>Gunneridae</taxon>
        <taxon>Pentapetalae</taxon>
        <taxon>rosids</taxon>
        <taxon>fabids</taxon>
        <taxon>Malpighiales</taxon>
        <taxon>Salicaceae</taxon>
        <taxon>Saliceae</taxon>
        <taxon>Salix</taxon>
    </lineage>
</organism>
<protein>
    <recommendedName>
        <fullName evidence="3">Endonuclease/exonuclease/phosphatase domain-containing protein</fullName>
    </recommendedName>
</protein>
<dbReference type="Gene3D" id="3.60.10.10">
    <property type="entry name" value="Endonuclease/exonuclease/phosphatase"/>
    <property type="match status" value="1"/>
</dbReference>
<gene>
    <name evidence="1" type="ORF">OIU77_007128</name>
</gene>
<evidence type="ECO:0000313" key="1">
    <source>
        <dbReference type="EMBL" id="KAJ6344867.1"/>
    </source>
</evidence>
<evidence type="ECO:0000313" key="2">
    <source>
        <dbReference type="Proteomes" id="UP001141253"/>
    </source>
</evidence>